<name>A0A7R9MWZ1_9ACAR</name>
<dbReference type="AlphaFoldDB" id="A0A7R9MWZ1"/>
<dbReference type="PANTHER" id="PTHR43201">
    <property type="entry name" value="ACYL-COA SYNTHETASE"/>
    <property type="match status" value="1"/>
</dbReference>
<evidence type="ECO:0000256" key="1">
    <source>
        <dbReference type="ARBA" id="ARBA00006432"/>
    </source>
</evidence>
<comment type="catalytic activity">
    <reaction evidence="5">
        <text>octanoate + ATP + CoA = octanoyl-CoA + AMP + diphosphate</text>
        <dbReference type="Rhea" id="RHEA:33631"/>
        <dbReference type="ChEBI" id="CHEBI:25646"/>
        <dbReference type="ChEBI" id="CHEBI:30616"/>
        <dbReference type="ChEBI" id="CHEBI:33019"/>
        <dbReference type="ChEBI" id="CHEBI:57287"/>
        <dbReference type="ChEBI" id="CHEBI:57386"/>
        <dbReference type="ChEBI" id="CHEBI:456215"/>
    </reaction>
</comment>
<protein>
    <recommendedName>
        <fullName evidence="4">Medium-chain acyl-CoA ligase ACSF2, mitochondrial</fullName>
    </recommendedName>
</protein>
<sequence length="111" mass="12412">MSGAPCPPPLVDQIHKQIPSCEHILIPYGSTECSPVVSHTSIHDSPKHRLESVGRPIEHLEIKIVDPITGALMRTDVSGEVCIRGHCTFVGYYNQMDQTRDVLDANHWYHT</sequence>
<dbReference type="Gene3D" id="3.40.50.980">
    <property type="match status" value="1"/>
</dbReference>
<dbReference type="GO" id="GO:0006631">
    <property type="term" value="P:fatty acid metabolic process"/>
    <property type="evidence" value="ECO:0007669"/>
    <property type="project" value="TreeGrafter"/>
</dbReference>
<reference evidence="8" key="1">
    <citation type="submission" date="2020-11" db="EMBL/GenBank/DDBJ databases">
        <authorList>
            <person name="Tran Van P."/>
        </authorList>
    </citation>
    <scope>NUCLEOTIDE SEQUENCE</scope>
</reference>
<dbReference type="Proteomes" id="UP000728032">
    <property type="component" value="Unassembled WGS sequence"/>
</dbReference>
<keyword evidence="9" id="KW-1185">Reference proteome</keyword>
<evidence type="ECO:0000256" key="5">
    <source>
        <dbReference type="ARBA" id="ARBA00047319"/>
    </source>
</evidence>
<evidence type="ECO:0000313" key="8">
    <source>
        <dbReference type="EMBL" id="CAD7668343.1"/>
    </source>
</evidence>
<feature type="domain" description="AMP-dependent synthetase/ligase" evidence="7">
    <location>
        <begin position="2"/>
        <end position="93"/>
    </location>
</feature>
<accession>A0A7R9MWZ1</accession>
<evidence type="ECO:0000256" key="6">
    <source>
        <dbReference type="ARBA" id="ARBA00048277"/>
    </source>
</evidence>
<evidence type="ECO:0000313" key="9">
    <source>
        <dbReference type="Proteomes" id="UP000728032"/>
    </source>
</evidence>
<dbReference type="Gene3D" id="2.30.38.10">
    <property type="entry name" value="Luciferase, Domain 3"/>
    <property type="match status" value="1"/>
</dbReference>
<comment type="function">
    <text evidence="3">Acyl-CoA synthases catalyze the initial reaction in fatty acid metabolism, by forming a thioester with CoA. Has some preference toward medium-chain substrates. Plays a role in adipocyte differentiation.</text>
</comment>
<dbReference type="InterPro" id="IPR000873">
    <property type="entry name" value="AMP-dep_synth/lig_dom"/>
</dbReference>
<gene>
    <name evidence="8" type="ORF">ONB1V03_LOCUS23313</name>
</gene>
<evidence type="ECO:0000256" key="4">
    <source>
        <dbReference type="ARBA" id="ARBA00039638"/>
    </source>
</evidence>
<dbReference type="EMBL" id="CAJPVJ010058170">
    <property type="protein sequence ID" value="CAG2183893.1"/>
    <property type="molecule type" value="Genomic_DNA"/>
</dbReference>
<dbReference type="GO" id="GO:0031956">
    <property type="term" value="F:medium-chain fatty acid-CoA ligase activity"/>
    <property type="evidence" value="ECO:0007669"/>
    <property type="project" value="UniProtKB-EC"/>
</dbReference>
<dbReference type="SUPFAM" id="SSF56801">
    <property type="entry name" value="Acetyl-CoA synthetase-like"/>
    <property type="match status" value="1"/>
</dbReference>
<dbReference type="PANTHER" id="PTHR43201:SF5">
    <property type="entry name" value="MEDIUM-CHAIN ACYL-COA LIGASE ACSF2, MITOCHONDRIAL"/>
    <property type="match status" value="1"/>
</dbReference>
<dbReference type="EMBL" id="OC972995">
    <property type="protein sequence ID" value="CAD7668343.1"/>
    <property type="molecule type" value="Genomic_DNA"/>
</dbReference>
<evidence type="ECO:0000256" key="2">
    <source>
        <dbReference type="ARBA" id="ARBA00022598"/>
    </source>
</evidence>
<evidence type="ECO:0000259" key="7">
    <source>
        <dbReference type="Pfam" id="PF00501"/>
    </source>
</evidence>
<feature type="non-terminal residue" evidence="8">
    <location>
        <position position="111"/>
    </location>
</feature>
<comment type="catalytic activity">
    <reaction evidence="6">
        <text>a medium-chain fatty acid + ATP + CoA = a medium-chain fatty acyl-CoA + AMP + diphosphate</text>
        <dbReference type="Rhea" id="RHEA:48340"/>
        <dbReference type="ChEBI" id="CHEBI:30616"/>
        <dbReference type="ChEBI" id="CHEBI:33019"/>
        <dbReference type="ChEBI" id="CHEBI:57287"/>
        <dbReference type="ChEBI" id="CHEBI:59558"/>
        <dbReference type="ChEBI" id="CHEBI:90546"/>
        <dbReference type="ChEBI" id="CHEBI:456215"/>
        <dbReference type="EC" id="6.2.1.2"/>
    </reaction>
</comment>
<comment type="similarity">
    <text evidence="1">Belongs to the ATP-dependent AMP-binding enzyme family.</text>
</comment>
<proteinExistence type="inferred from homology"/>
<dbReference type="OrthoDB" id="6487110at2759"/>
<organism evidence="8">
    <name type="scientific">Oppiella nova</name>
    <dbReference type="NCBI Taxonomy" id="334625"/>
    <lineage>
        <taxon>Eukaryota</taxon>
        <taxon>Metazoa</taxon>
        <taxon>Ecdysozoa</taxon>
        <taxon>Arthropoda</taxon>
        <taxon>Chelicerata</taxon>
        <taxon>Arachnida</taxon>
        <taxon>Acari</taxon>
        <taxon>Acariformes</taxon>
        <taxon>Sarcoptiformes</taxon>
        <taxon>Oribatida</taxon>
        <taxon>Brachypylina</taxon>
        <taxon>Oppioidea</taxon>
        <taxon>Oppiidae</taxon>
        <taxon>Oppiella</taxon>
    </lineage>
</organism>
<evidence type="ECO:0000256" key="3">
    <source>
        <dbReference type="ARBA" id="ARBA00037247"/>
    </source>
</evidence>
<dbReference type="Pfam" id="PF00501">
    <property type="entry name" value="AMP-binding"/>
    <property type="match status" value="1"/>
</dbReference>
<keyword evidence="2" id="KW-0436">Ligase</keyword>